<proteinExistence type="predicted"/>
<organism evidence="5 6">
    <name type="scientific">Geoglobus ahangari</name>
    <dbReference type="NCBI Taxonomy" id="113653"/>
    <lineage>
        <taxon>Archaea</taxon>
        <taxon>Methanobacteriati</taxon>
        <taxon>Methanobacteriota</taxon>
        <taxon>Archaeoglobi</taxon>
        <taxon>Archaeoglobales</taxon>
        <taxon>Archaeoglobaceae</taxon>
        <taxon>Geoglobus</taxon>
    </lineage>
</organism>
<feature type="domain" description="Signal transduction histidine kinase dimerisation/phosphoacceptor" evidence="4">
    <location>
        <begin position="448"/>
        <end position="504"/>
    </location>
</feature>
<dbReference type="Gene3D" id="3.30.450.40">
    <property type="match status" value="1"/>
</dbReference>
<dbReference type="HOGENOM" id="CLU_531699_0_0_2"/>
<dbReference type="SMART" id="SM00388">
    <property type="entry name" value="HisKA"/>
    <property type="match status" value="1"/>
</dbReference>
<dbReference type="SUPFAM" id="SSF55781">
    <property type="entry name" value="GAF domain-like"/>
    <property type="match status" value="1"/>
</dbReference>
<dbReference type="Proteomes" id="UP000034723">
    <property type="component" value="Chromosome"/>
</dbReference>
<protein>
    <submittedName>
        <fullName evidence="5">ABC-type amino acid transport</fullName>
    </submittedName>
</protein>
<feature type="domain" description="Solute-binding protein family 3/N-terminal" evidence="3">
    <location>
        <begin position="22"/>
        <end position="242"/>
    </location>
</feature>
<dbReference type="GeneID" id="24803290"/>
<keyword evidence="6" id="KW-1185">Reference proteome</keyword>
<keyword evidence="2" id="KW-0472">Membrane</keyword>
<dbReference type="InParanoid" id="A0A0F7IEI7"/>
<dbReference type="RefSeq" id="WP_048094715.1">
    <property type="nucleotide sequence ID" value="NZ_CP011267.1"/>
</dbReference>
<dbReference type="SUPFAM" id="SSF53850">
    <property type="entry name" value="Periplasmic binding protein-like II"/>
    <property type="match status" value="1"/>
</dbReference>
<dbReference type="STRING" id="113653.GAH_00707"/>
<feature type="transmembrane region" description="Helical" evidence="2">
    <location>
        <begin position="249"/>
        <end position="269"/>
    </location>
</feature>
<dbReference type="Pfam" id="PF00497">
    <property type="entry name" value="SBP_bac_3"/>
    <property type="match status" value="1"/>
</dbReference>
<evidence type="ECO:0000256" key="2">
    <source>
        <dbReference type="SAM" id="Phobius"/>
    </source>
</evidence>
<dbReference type="PANTHER" id="PTHR35936:SF19">
    <property type="entry name" value="AMINO-ACID-BINDING PROTEIN YXEM-RELATED"/>
    <property type="match status" value="1"/>
</dbReference>
<dbReference type="CDD" id="cd00082">
    <property type="entry name" value="HisKA"/>
    <property type="match status" value="1"/>
</dbReference>
<evidence type="ECO:0000256" key="1">
    <source>
        <dbReference type="ARBA" id="ARBA00022729"/>
    </source>
</evidence>
<evidence type="ECO:0000313" key="5">
    <source>
        <dbReference type="EMBL" id="AKG91958.1"/>
    </source>
</evidence>
<dbReference type="KEGG" id="gah:GAH_00707"/>
<dbReference type="InterPro" id="IPR003661">
    <property type="entry name" value="HisK_dim/P_dom"/>
</dbReference>
<dbReference type="InterPro" id="IPR001638">
    <property type="entry name" value="Solute-binding_3/MltF_N"/>
</dbReference>
<dbReference type="PANTHER" id="PTHR35936">
    <property type="entry name" value="MEMBRANE-BOUND LYTIC MUREIN TRANSGLYCOSYLASE F"/>
    <property type="match status" value="1"/>
</dbReference>
<keyword evidence="1" id="KW-0732">Signal</keyword>
<dbReference type="AlphaFoldDB" id="A0A0F7IEI7"/>
<evidence type="ECO:0000313" key="6">
    <source>
        <dbReference type="Proteomes" id="UP000034723"/>
    </source>
</evidence>
<keyword evidence="2" id="KW-0812">Transmembrane</keyword>
<keyword evidence="2" id="KW-1133">Transmembrane helix</keyword>
<sequence length="512" mass="58855">MTKTYYALLLLLLLVFPVSARDVTVGVYNNSPLVFYENGQAKGLFIDILEDVARIEGWRLHYVAAPFPELMSALEKGEIDILLDVAYSEERLDSISFNNETVLSNWGVVCSRDQLDSILDLDGLTVAGVREDIYFESLRELAVAFNIRCTFLEVDGDYGDVLAAVRDGRADAGVVSRLYGELHAKDYNTKLTPIVFSPVELRFASPKGNEELLASIDAYLSEAKSVRGSAYYTYLDKWIGEEERKVPKWIYPILALLAIISLFGIYREFYLKRELRRKEEELYRAHTLLMRVSRINEIMLRERDLESLATMSASVLGDYLNTMVAIFRRNGDAIIRGNVPHNVRGVEDLLGYRCIRRAVESRRMTYFPPGTHPEECIHSRDGKELHSYVFPLTYGDDVKGILFIQSAFRLLSQEVKLLRVLAEDIAFAIHSIEMESEKDAMLERLERNIGDMMALVDRIKNPLSIIRGYSEMFCRDAYEKIDEQIERILDIVRRVERSWRESEGLKEKLKKF</sequence>
<gene>
    <name evidence="5" type="ORF">GAH_00707</name>
</gene>
<dbReference type="EMBL" id="CP011267">
    <property type="protein sequence ID" value="AKG91958.1"/>
    <property type="molecule type" value="Genomic_DNA"/>
</dbReference>
<accession>A0A0F7IEI7</accession>
<name>A0A0F7IEI7_9EURY</name>
<dbReference type="OrthoDB" id="30671at2157"/>
<dbReference type="InterPro" id="IPR029016">
    <property type="entry name" value="GAF-like_dom_sf"/>
</dbReference>
<dbReference type="SMART" id="SM00062">
    <property type="entry name" value="PBPb"/>
    <property type="match status" value="1"/>
</dbReference>
<dbReference type="GO" id="GO:0000155">
    <property type="term" value="F:phosphorelay sensor kinase activity"/>
    <property type="evidence" value="ECO:0007669"/>
    <property type="project" value="InterPro"/>
</dbReference>
<reference evidence="5 6" key="1">
    <citation type="submission" date="2015-04" db="EMBL/GenBank/DDBJ databases">
        <title>The complete genome sequence of the hyperthermophilic, obligate iron-reducing archaeon Geoglobus ahangari strain 234T.</title>
        <authorList>
            <person name="Manzella M.P."/>
            <person name="Holmes D.E."/>
            <person name="Rocheleau J.M."/>
            <person name="Chung A."/>
            <person name="Reguera G."/>
            <person name="Kashefi K."/>
        </authorList>
    </citation>
    <scope>NUCLEOTIDE SEQUENCE [LARGE SCALE GENOMIC DNA]</scope>
    <source>
        <strain evidence="5 6">234</strain>
    </source>
</reference>
<dbReference type="Gene3D" id="3.40.190.10">
    <property type="entry name" value="Periplasmic binding protein-like II"/>
    <property type="match status" value="2"/>
</dbReference>
<evidence type="ECO:0000259" key="4">
    <source>
        <dbReference type="SMART" id="SM00388"/>
    </source>
</evidence>
<evidence type="ECO:0000259" key="3">
    <source>
        <dbReference type="SMART" id="SM00062"/>
    </source>
</evidence>